<dbReference type="Proteomes" id="UP001472677">
    <property type="component" value="Unassembled WGS sequence"/>
</dbReference>
<protein>
    <submittedName>
        <fullName evidence="1">Uncharacterized protein</fullName>
    </submittedName>
</protein>
<proteinExistence type="predicted"/>
<keyword evidence="2" id="KW-1185">Reference proteome</keyword>
<dbReference type="EMBL" id="JBBPBM010000004">
    <property type="protein sequence ID" value="KAK8589234.1"/>
    <property type="molecule type" value="Genomic_DNA"/>
</dbReference>
<accession>A0ABR2FY87</accession>
<evidence type="ECO:0000313" key="2">
    <source>
        <dbReference type="Proteomes" id="UP001472677"/>
    </source>
</evidence>
<comment type="caution">
    <text evidence="1">The sequence shown here is derived from an EMBL/GenBank/DDBJ whole genome shotgun (WGS) entry which is preliminary data.</text>
</comment>
<sequence length="174" mass="19214">MSEKLSLLSCFGFQTLGSRYGSLNHRSQTIWFSFTGMQNYSRSYSKVISVVCFNCTEGPHCSFRISEVVMGAGWKRVKVGWRTVLRSKRSWEVLLEGMVRMDSGSDLVRVVQGRMGGKALTDAVFLLWFSTVKVSTDAVHCLVVGKVGSATSPPVEVDIASAALRENVQKPPKV</sequence>
<evidence type="ECO:0000313" key="1">
    <source>
        <dbReference type="EMBL" id="KAK8589234.1"/>
    </source>
</evidence>
<reference evidence="1 2" key="1">
    <citation type="journal article" date="2024" name="G3 (Bethesda)">
        <title>Genome assembly of Hibiscus sabdariffa L. provides insights into metabolisms of medicinal natural products.</title>
        <authorList>
            <person name="Kim T."/>
        </authorList>
    </citation>
    <scope>NUCLEOTIDE SEQUENCE [LARGE SCALE GENOMIC DNA]</scope>
    <source>
        <strain evidence="1">TK-2024</strain>
        <tissue evidence="1">Old leaves</tissue>
    </source>
</reference>
<organism evidence="1 2">
    <name type="scientific">Hibiscus sabdariffa</name>
    <name type="common">roselle</name>
    <dbReference type="NCBI Taxonomy" id="183260"/>
    <lineage>
        <taxon>Eukaryota</taxon>
        <taxon>Viridiplantae</taxon>
        <taxon>Streptophyta</taxon>
        <taxon>Embryophyta</taxon>
        <taxon>Tracheophyta</taxon>
        <taxon>Spermatophyta</taxon>
        <taxon>Magnoliopsida</taxon>
        <taxon>eudicotyledons</taxon>
        <taxon>Gunneridae</taxon>
        <taxon>Pentapetalae</taxon>
        <taxon>rosids</taxon>
        <taxon>malvids</taxon>
        <taxon>Malvales</taxon>
        <taxon>Malvaceae</taxon>
        <taxon>Malvoideae</taxon>
        <taxon>Hibiscus</taxon>
    </lineage>
</organism>
<gene>
    <name evidence="1" type="ORF">V6N12_023637</name>
</gene>
<name>A0ABR2FY87_9ROSI</name>